<protein>
    <submittedName>
        <fullName evidence="4">Diguanylate cyclase domain-containing protein</fullName>
        <ecNumber evidence="4">2.7.7.65</ecNumber>
    </submittedName>
</protein>
<dbReference type="Pfam" id="PF08448">
    <property type="entry name" value="PAS_4"/>
    <property type="match status" value="1"/>
</dbReference>
<dbReference type="PROSITE" id="PS50113">
    <property type="entry name" value="PAC"/>
    <property type="match status" value="1"/>
</dbReference>
<keyword evidence="5" id="KW-1185">Reference proteome</keyword>
<dbReference type="RefSeq" id="WP_370719532.1">
    <property type="nucleotide sequence ID" value="NZ_JBGGTQ010000006.1"/>
</dbReference>
<keyword evidence="4" id="KW-0548">Nucleotidyltransferase</keyword>
<feature type="domain" description="GGDEF" evidence="3">
    <location>
        <begin position="289"/>
        <end position="423"/>
    </location>
</feature>
<dbReference type="SUPFAM" id="SSF55785">
    <property type="entry name" value="PYP-like sensor domain (PAS domain)"/>
    <property type="match status" value="2"/>
</dbReference>
<dbReference type="EC" id="2.7.7.65" evidence="4"/>
<dbReference type="Pfam" id="PF00989">
    <property type="entry name" value="PAS"/>
    <property type="match status" value="1"/>
</dbReference>
<dbReference type="SMART" id="SM00267">
    <property type="entry name" value="GGDEF"/>
    <property type="match status" value="1"/>
</dbReference>
<dbReference type="CDD" id="cd00130">
    <property type="entry name" value="PAS"/>
    <property type="match status" value="2"/>
</dbReference>
<dbReference type="NCBIfam" id="TIGR00229">
    <property type="entry name" value="sensory_box"/>
    <property type="match status" value="2"/>
</dbReference>
<dbReference type="NCBIfam" id="TIGR00254">
    <property type="entry name" value="GGDEF"/>
    <property type="match status" value="1"/>
</dbReference>
<dbReference type="Pfam" id="PF00990">
    <property type="entry name" value="GGDEF"/>
    <property type="match status" value="1"/>
</dbReference>
<dbReference type="InterPro" id="IPR029787">
    <property type="entry name" value="Nucleotide_cyclase"/>
</dbReference>
<dbReference type="InterPro" id="IPR000160">
    <property type="entry name" value="GGDEF_dom"/>
</dbReference>
<reference evidence="4 5" key="1">
    <citation type="submission" date="2024-07" db="EMBL/GenBank/DDBJ databases">
        <authorList>
            <person name="Thanompreechachai J."/>
            <person name="Duangmal K."/>
        </authorList>
    </citation>
    <scope>NUCLEOTIDE SEQUENCE [LARGE SCALE GENOMIC DNA]</scope>
    <source>
        <strain evidence="4 5">TBRC 1896</strain>
    </source>
</reference>
<feature type="domain" description="PAS" evidence="1">
    <location>
        <begin position="18"/>
        <end position="63"/>
    </location>
</feature>
<evidence type="ECO:0000259" key="1">
    <source>
        <dbReference type="PROSITE" id="PS50112"/>
    </source>
</evidence>
<comment type="caution">
    <text evidence="4">The sequence shown here is derived from an EMBL/GenBank/DDBJ whole genome shotgun (WGS) entry which is preliminary data.</text>
</comment>
<organism evidence="4 5">
    <name type="scientific">Kineococcus mangrovi</name>
    <dbReference type="NCBI Taxonomy" id="1660183"/>
    <lineage>
        <taxon>Bacteria</taxon>
        <taxon>Bacillati</taxon>
        <taxon>Actinomycetota</taxon>
        <taxon>Actinomycetes</taxon>
        <taxon>Kineosporiales</taxon>
        <taxon>Kineosporiaceae</taxon>
        <taxon>Kineococcus</taxon>
    </lineage>
</organism>
<sequence length="423" mass="44833">MGPEGVRERGGAVRVDAQEVEGTGVLDTFPDPTWSVDADGRLARWNRAAETVFGHLAADVLGRCPREVLGDVPGATGPVDLRDARDRRVTGSAVVWSDGHLRHTSVRVCEGDVGVVSRRLLEGLLEHVSDAIVTVDARGTVQLLNKVAERLYGVRAADLVGRHVQGLTRGHGADEYLRAVRRALTAGHGWSGVEVEVTTTGGRTLVVESAATALHDAHGGYAGAVLVSRDVTPVRELEQSLRAATRVLRDRTAQMSRATHRDALTGVATRSLLQERLSAALGAAVDRDEPVCVLLADLDGFRAVNDSYGLAAGDALLIAFAAHLRSALPPTATAGRLGADEFAVVLPGTDEDGARRTADVVRAWTPPAPLPVRGRRSEDRAVGVTVGVVRATPVECRSAFDVGVRSVLQRVEAVVAEHKAGRR</sequence>
<name>A0ABV4I6Q6_9ACTN</name>
<dbReference type="SMART" id="SM00091">
    <property type="entry name" value="PAS"/>
    <property type="match status" value="2"/>
</dbReference>
<dbReference type="Proteomes" id="UP001566476">
    <property type="component" value="Unassembled WGS sequence"/>
</dbReference>
<dbReference type="InterPro" id="IPR052155">
    <property type="entry name" value="Biofilm_reg_signaling"/>
</dbReference>
<dbReference type="InterPro" id="IPR043128">
    <property type="entry name" value="Rev_trsase/Diguanyl_cyclase"/>
</dbReference>
<dbReference type="InterPro" id="IPR013656">
    <property type="entry name" value="PAS_4"/>
</dbReference>
<dbReference type="Gene3D" id="3.30.70.270">
    <property type="match status" value="1"/>
</dbReference>
<proteinExistence type="predicted"/>
<feature type="domain" description="PAS" evidence="1">
    <location>
        <begin position="117"/>
        <end position="187"/>
    </location>
</feature>
<evidence type="ECO:0000313" key="5">
    <source>
        <dbReference type="Proteomes" id="UP001566476"/>
    </source>
</evidence>
<evidence type="ECO:0000313" key="4">
    <source>
        <dbReference type="EMBL" id="MEZ0493284.1"/>
    </source>
</evidence>
<feature type="domain" description="PAC" evidence="2">
    <location>
        <begin position="191"/>
        <end position="243"/>
    </location>
</feature>
<dbReference type="InterPro" id="IPR000014">
    <property type="entry name" value="PAS"/>
</dbReference>
<dbReference type="SUPFAM" id="SSF55073">
    <property type="entry name" value="Nucleotide cyclase"/>
    <property type="match status" value="1"/>
</dbReference>
<dbReference type="InterPro" id="IPR000700">
    <property type="entry name" value="PAS-assoc_C"/>
</dbReference>
<accession>A0ABV4I6Q6</accession>
<evidence type="ECO:0000259" key="3">
    <source>
        <dbReference type="PROSITE" id="PS50887"/>
    </source>
</evidence>
<dbReference type="EMBL" id="JBGGTQ010000006">
    <property type="protein sequence ID" value="MEZ0493284.1"/>
    <property type="molecule type" value="Genomic_DNA"/>
</dbReference>
<dbReference type="PROSITE" id="PS50112">
    <property type="entry name" value="PAS"/>
    <property type="match status" value="2"/>
</dbReference>
<dbReference type="CDD" id="cd01949">
    <property type="entry name" value="GGDEF"/>
    <property type="match status" value="1"/>
</dbReference>
<dbReference type="PROSITE" id="PS50887">
    <property type="entry name" value="GGDEF"/>
    <property type="match status" value="1"/>
</dbReference>
<dbReference type="InterPro" id="IPR035965">
    <property type="entry name" value="PAS-like_dom_sf"/>
</dbReference>
<dbReference type="GO" id="GO:0052621">
    <property type="term" value="F:diguanylate cyclase activity"/>
    <property type="evidence" value="ECO:0007669"/>
    <property type="project" value="UniProtKB-EC"/>
</dbReference>
<dbReference type="InterPro" id="IPR013767">
    <property type="entry name" value="PAS_fold"/>
</dbReference>
<keyword evidence="4" id="KW-0808">Transferase</keyword>
<dbReference type="PANTHER" id="PTHR44757:SF2">
    <property type="entry name" value="BIOFILM ARCHITECTURE MAINTENANCE PROTEIN MBAA"/>
    <property type="match status" value="1"/>
</dbReference>
<evidence type="ECO:0000259" key="2">
    <source>
        <dbReference type="PROSITE" id="PS50113"/>
    </source>
</evidence>
<gene>
    <name evidence="4" type="ORF">AB2L28_13670</name>
</gene>
<dbReference type="PANTHER" id="PTHR44757">
    <property type="entry name" value="DIGUANYLATE CYCLASE DGCP"/>
    <property type="match status" value="1"/>
</dbReference>
<dbReference type="Gene3D" id="3.30.450.20">
    <property type="entry name" value="PAS domain"/>
    <property type="match status" value="2"/>
</dbReference>